<evidence type="ECO:0000313" key="3">
    <source>
        <dbReference type="Proteomes" id="UP000319483"/>
    </source>
</evidence>
<keyword evidence="1" id="KW-0812">Transmembrane</keyword>
<protein>
    <submittedName>
        <fullName evidence="2">DUF3592 domain-containing protein</fullName>
    </submittedName>
</protein>
<organism evidence="2 3">
    <name type="scientific">Gilliamella apicola</name>
    <dbReference type="NCBI Taxonomy" id="1196095"/>
    <lineage>
        <taxon>Bacteria</taxon>
        <taxon>Pseudomonadati</taxon>
        <taxon>Pseudomonadota</taxon>
        <taxon>Gammaproteobacteria</taxon>
        <taxon>Orbales</taxon>
        <taxon>Orbaceae</taxon>
        <taxon>Gilliamella</taxon>
    </lineage>
</organism>
<keyword evidence="1" id="KW-0472">Membrane</keyword>
<comment type="caution">
    <text evidence="2">The sequence shown here is derived from an EMBL/GenBank/DDBJ whole genome shotgun (WGS) entry which is preliminary data.</text>
</comment>
<dbReference type="AlphaFoldDB" id="A0A556SCH6"/>
<sequence>MKYKFFIPFALIGIFLCLLSTLLAYQQIGFINESDSTVGYVTSFEFRHSRDRHPHHSLIYYPIVTFTDKKDQKRIFTSSFGSNPSFYDIGQQVKVRYNDKEAKISDFMALWFDIVFIASMGTIFSVVGFYLPYFLAKHSENYRINLLNSKRHKRKHKYKILRKNKRK</sequence>
<reference evidence="2 3" key="1">
    <citation type="submission" date="2019-07" db="EMBL/GenBank/DDBJ databases">
        <title>Gilliamella genomes.</title>
        <authorList>
            <person name="Zheng H."/>
        </authorList>
    </citation>
    <scope>NUCLEOTIDE SEQUENCE [LARGE SCALE GENOMIC DNA]</scope>
    <source>
        <strain evidence="2 3">W8127</strain>
    </source>
</reference>
<evidence type="ECO:0000313" key="2">
    <source>
        <dbReference type="EMBL" id="TSJ98840.1"/>
    </source>
</evidence>
<proteinExistence type="predicted"/>
<accession>A0A556SCH6</accession>
<gene>
    <name evidence="2" type="ORF">FPQ15_06690</name>
</gene>
<dbReference type="Proteomes" id="UP000319483">
    <property type="component" value="Unassembled WGS sequence"/>
</dbReference>
<dbReference type="RefSeq" id="WP_144091895.1">
    <property type="nucleotide sequence ID" value="NZ_VMHM01000008.1"/>
</dbReference>
<dbReference type="EMBL" id="VMHM01000008">
    <property type="protein sequence ID" value="TSJ98840.1"/>
    <property type="molecule type" value="Genomic_DNA"/>
</dbReference>
<name>A0A556SCH6_9GAMM</name>
<keyword evidence="1" id="KW-1133">Transmembrane helix</keyword>
<feature type="transmembrane region" description="Helical" evidence="1">
    <location>
        <begin position="110"/>
        <end position="135"/>
    </location>
</feature>
<evidence type="ECO:0000256" key="1">
    <source>
        <dbReference type="SAM" id="Phobius"/>
    </source>
</evidence>